<organism evidence="7 8">
    <name type="scientific">Prymnesium parvum</name>
    <name type="common">Toxic golden alga</name>
    <dbReference type="NCBI Taxonomy" id="97485"/>
    <lineage>
        <taxon>Eukaryota</taxon>
        <taxon>Haptista</taxon>
        <taxon>Haptophyta</taxon>
        <taxon>Prymnesiophyceae</taxon>
        <taxon>Prymnesiales</taxon>
        <taxon>Prymnesiaceae</taxon>
        <taxon>Prymnesium</taxon>
    </lineage>
</organism>
<comment type="similarity">
    <text evidence="1 6">Belongs to the peptidase M76 family.</text>
</comment>
<protein>
    <recommendedName>
        <fullName evidence="6">Mitochondrial inner membrane protease ATP23</fullName>
        <ecNumber evidence="6">3.4.24.-</ecNumber>
    </recommendedName>
</protein>
<dbReference type="InterPro" id="IPR019165">
    <property type="entry name" value="Peptidase_M76_ATP23"/>
</dbReference>
<reference evidence="7 8" key="1">
    <citation type="journal article" date="2024" name="Science">
        <title>Giant polyketide synthase enzymes in the biosynthesis of giant marine polyether toxins.</title>
        <authorList>
            <person name="Fallon T.R."/>
            <person name="Shende V.V."/>
            <person name="Wierzbicki I.H."/>
            <person name="Pendleton A.L."/>
            <person name="Watervoot N.F."/>
            <person name="Auber R.P."/>
            <person name="Gonzalez D.J."/>
            <person name="Wisecaver J.H."/>
            <person name="Moore B.S."/>
        </authorList>
    </citation>
    <scope>NUCLEOTIDE SEQUENCE [LARGE SCALE GENOMIC DNA]</scope>
    <source>
        <strain evidence="7 8">12B1</strain>
    </source>
</reference>
<dbReference type="GO" id="GO:0005739">
    <property type="term" value="C:mitochondrion"/>
    <property type="evidence" value="ECO:0007669"/>
    <property type="project" value="GOC"/>
</dbReference>
<dbReference type="PANTHER" id="PTHR21711:SF0">
    <property type="entry name" value="MITOCHONDRIAL INNER MEMBRANE PROTEASE ATP23 HOMOLOG"/>
    <property type="match status" value="1"/>
</dbReference>
<dbReference type="Proteomes" id="UP001515480">
    <property type="component" value="Unassembled WGS sequence"/>
</dbReference>
<sequence length="192" mass="21384">MAAEAIEAEQGDPYEKSRCQELVSKAFVRCPKIRVLADALSALGVEKDKLVHCIHCPSSEAAGGYMPSQREVVLCQQWVSREPSEVENTLAHEMIHAYDDARAFIDWNNLTQHACTEIRAAHISGDCSFRRELDRGNLFTQYIAGAGDRCVRRRAELSLTMSCGDADAAHAAVNRAWKVCRNDFAPFERGQV</sequence>
<proteinExistence type="inferred from homology"/>
<evidence type="ECO:0000256" key="6">
    <source>
        <dbReference type="RuleBase" id="RU364057"/>
    </source>
</evidence>
<dbReference type="GO" id="GO:0046872">
    <property type="term" value="F:metal ion binding"/>
    <property type="evidence" value="ECO:0007669"/>
    <property type="project" value="UniProtKB-KW"/>
</dbReference>
<dbReference type="GO" id="GO:0004222">
    <property type="term" value="F:metalloendopeptidase activity"/>
    <property type="evidence" value="ECO:0007669"/>
    <property type="project" value="InterPro"/>
</dbReference>
<dbReference type="EC" id="3.4.24.-" evidence="6"/>
<dbReference type="GO" id="GO:0034982">
    <property type="term" value="P:mitochondrial protein processing"/>
    <property type="evidence" value="ECO:0007669"/>
    <property type="project" value="TreeGrafter"/>
</dbReference>
<dbReference type="Pfam" id="PF09768">
    <property type="entry name" value="Peptidase_M76"/>
    <property type="match status" value="1"/>
</dbReference>
<keyword evidence="3 6" id="KW-0479">Metal-binding</keyword>
<keyword evidence="4 6" id="KW-0378">Hydrolase</keyword>
<dbReference type="AlphaFoldDB" id="A0AB34IVF8"/>
<accession>A0AB34IVF8</accession>
<evidence type="ECO:0000256" key="1">
    <source>
        <dbReference type="ARBA" id="ARBA00009915"/>
    </source>
</evidence>
<dbReference type="GO" id="GO:0033615">
    <property type="term" value="P:mitochondrial proton-transporting ATP synthase complex assembly"/>
    <property type="evidence" value="ECO:0007669"/>
    <property type="project" value="TreeGrafter"/>
</dbReference>
<dbReference type="EMBL" id="JBGBPQ010000018">
    <property type="protein sequence ID" value="KAL1507253.1"/>
    <property type="molecule type" value="Genomic_DNA"/>
</dbReference>
<dbReference type="PANTHER" id="PTHR21711">
    <property type="entry name" value="MITOCHONDRIAL INNER MEMBRANE PROTEASE"/>
    <property type="match status" value="1"/>
</dbReference>
<evidence type="ECO:0000313" key="8">
    <source>
        <dbReference type="Proteomes" id="UP001515480"/>
    </source>
</evidence>
<evidence type="ECO:0000313" key="7">
    <source>
        <dbReference type="EMBL" id="KAL1507253.1"/>
    </source>
</evidence>
<evidence type="ECO:0000256" key="5">
    <source>
        <dbReference type="ARBA" id="ARBA00023049"/>
    </source>
</evidence>
<keyword evidence="5 6" id="KW-0482">Metalloprotease</keyword>
<comment type="caution">
    <text evidence="7">The sequence shown here is derived from an EMBL/GenBank/DDBJ whole genome shotgun (WGS) entry which is preliminary data.</text>
</comment>
<keyword evidence="2 6" id="KW-0645">Protease</keyword>
<name>A0AB34IVF8_PRYPA</name>
<evidence type="ECO:0000256" key="3">
    <source>
        <dbReference type="ARBA" id="ARBA00022723"/>
    </source>
</evidence>
<evidence type="ECO:0000256" key="4">
    <source>
        <dbReference type="ARBA" id="ARBA00022801"/>
    </source>
</evidence>
<keyword evidence="8" id="KW-1185">Reference proteome</keyword>
<gene>
    <name evidence="7" type="ORF">AB1Y20_008102</name>
</gene>
<evidence type="ECO:0000256" key="2">
    <source>
        <dbReference type="ARBA" id="ARBA00022670"/>
    </source>
</evidence>